<protein>
    <submittedName>
        <fullName evidence="1">Uncharacterized protein</fullName>
    </submittedName>
</protein>
<organism evidence="1 2">
    <name type="scientific">Segatella copri</name>
    <dbReference type="NCBI Taxonomy" id="165179"/>
    <lineage>
        <taxon>Bacteria</taxon>
        <taxon>Pseudomonadati</taxon>
        <taxon>Bacteroidota</taxon>
        <taxon>Bacteroidia</taxon>
        <taxon>Bacteroidales</taxon>
        <taxon>Prevotellaceae</taxon>
        <taxon>Segatella</taxon>
    </lineage>
</organism>
<dbReference type="RefSeq" id="WP_254953271.1">
    <property type="nucleotide sequence ID" value="NZ_JANDWY010000025.1"/>
</dbReference>
<gene>
    <name evidence="1" type="ORF">NNC64_11805</name>
</gene>
<reference evidence="1" key="1">
    <citation type="submission" date="2022-07" db="EMBL/GenBank/DDBJ databases">
        <title>Prevotella copri.</title>
        <authorList>
            <person name="Yang C."/>
        </authorList>
    </citation>
    <scope>NUCLEOTIDE SEQUENCE</scope>
    <source>
        <strain evidence="1">HF2107</strain>
    </source>
</reference>
<evidence type="ECO:0000313" key="1">
    <source>
        <dbReference type="EMBL" id="MCP9565227.1"/>
    </source>
</evidence>
<dbReference type="EMBL" id="JANDWZ010000029">
    <property type="protein sequence ID" value="MCP9565227.1"/>
    <property type="molecule type" value="Genomic_DNA"/>
</dbReference>
<sequence>MRYNPITQTWVNAGITKEGEDYAALNIKSQTGIVPSGDKDADNTAFINWRVADFKAKISNYYNVNDVLYCMAFLKMIAAADNRCKNTYEYLDPITLKICMA</sequence>
<comment type="caution">
    <text evidence="1">The sequence shown here is derived from an EMBL/GenBank/DDBJ whole genome shotgun (WGS) entry which is preliminary data.</text>
</comment>
<dbReference type="Proteomes" id="UP001205531">
    <property type="component" value="Unassembled WGS sequence"/>
</dbReference>
<dbReference type="AlphaFoldDB" id="A0AAW5IND0"/>
<evidence type="ECO:0000313" key="2">
    <source>
        <dbReference type="Proteomes" id="UP001205531"/>
    </source>
</evidence>
<proteinExistence type="predicted"/>
<accession>A0AAW5IND0</accession>
<name>A0AAW5IND0_9BACT</name>